<dbReference type="InterPro" id="IPR000121">
    <property type="entry name" value="PEP_util_C"/>
</dbReference>
<evidence type="ECO:0000313" key="4">
    <source>
        <dbReference type="Proteomes" id="UP001470230"/>
    </source>
</evidence>
<dbReference type="InterPro" id="IPR036637">
    <property type="entry name" value="Phosphohistidine_dom_sf"/>
</dbReference>
<dbReference type="Gene3D" id="1.10.189.10">
    <property type="entry name" value="Pyruvate Phosphate Dikinase, domain 2"/>
    <property type="match status" value="1"/>
</dbReference>
<dbReference type="InterPro" id="IPR040442">
    <property type="entry name" value="Pyrv_kinase-like_dom_sf"/>
</dbReference>
<name>A0ABR2KM43_9EUKA</name>
<comment type="similarity">
    <text evidence="1">Belongs to the PEP-utilizing enzyme family.</text>
</comment>
<dbReference type="PIRSF" id="PIRSF000853">
    <property type="entry name" value="PPDK"/>
    <property type="match status" value="1"/>
</dbReference>
<organism evidence="3 4">
    <name type="scientific">Tritrichomonas musculus</name>
    <dbReference type="NCBI Taxonomy" id="1915356"/>
    <lineage>
        <taxon>Eukaryota</taxon>
        <taxon>Metamonada</taxon>
        <taxon>Parabasalia</taxon>
        <taxon>Tritrichomonadida</taxon>
        <taxon>Tritrichomonadidae</taxon>
        <taxon>Tritrichomonas</taxon>
    </lineage>
</organism>
<keyword evidence="4" id="KW-1185">Reference proteome</keyword>
<dbReference type="PANTHER" id="PTHR22931:SF9">
    <property type="entry name" value="PYRUVATE, PHOSPHATE DIKINASE 1, CHLOROPLASTIC"/>
    <property type="match status" value="1"/>
</dbReference>
<dbReference type="SUPFAM" id="SSF52009">
    <property type="entry name" value="Phosphohistidine domain"/>
    <property type="match status" value="1"/>
</dbReference>
<dbReference type="Gene3D" id="1.20.80.30">
    <property type="match status" value="1"/>
</dbReference>
<evidence type="ECO:0000256" key="1">
    <source>
        <dbReference type="PIRNR" id="PIRNR000853"/>
    </source>
</evidence>
<dbReference type="SUPFAM" id="SSF51621">
    <property type="entry name" value="Phosphoenolpyruvate/pyruvate domain"/>
    <property type="match status" value="1"/>
</dbReference>
<evidence type="ECO:0000313" key="3">
    <source>
        <dbReference type="EMBL" id="KAK8892048.1"/>
    </source>
</evidence>
<dbReference type="SUPFAM" id="SSF56059">
    <property type="entry name" value="Glutathione synthetase ATP-binding domain-like"/>
    <property type="match status" value="1"/>
</dbReference>
<dbReference type="Gene3D" id="3.50.30.10">
    <property type="entry name" value="Phosphohistidine domain"/>
    <property type="match status" value="1"/>
</dbReference>
<dbReference type="PANTHER" id="PTHR22931">
    <property type="entry name" value="PHOSPHOENOLPYRUVATE DIKINASE-RELATED"/>
    <property type="match status" value="1"/>
</dbReference>
<protein>
    <recommendedName>
        <fullName evidence="1">Pyruvate, phosphate dikinase</fullName>
        <ecNumber evidence="1">2.7.9.1</ecNumber>
    </recommendedName>
</protein>
<dbReference type="Proteomes" id="UP001470230">
    <property type="component" value="Unassembled WGS sequence"/>
</dbReference>
<dbReference type="InterPro" id="IPR015813">
    <property type="entry name" value="Pyrv/PenolPyrv_kinase-like_dom"/>
</dbReference>
<dbReference type="InterPro" id="IPR013815">
    <property type="entry name" value="ATP_grasp_subdomain_1"/>
</dbReference>
<comment type="catalytic activity">
    <reaction evidence="1">
        <text>pyruvate + phosphate + ATP = phosphoenolpyruvate + AMP + diphosphate + H(+)</text>
        <dbReference type="Rhea" id="RHEA:10756"/>
        <dbReference type="ChEBI" id="CHEBI:15361"/>
        <dbReference type="ChEBI" id="CHEBI:15378"/>
        <dbReference type="ChEBI" id="CHEBI:30616"/>
        <dbReference type="ChEBI" id="CHEBI:33019"/>
        <dbReference type="ChEBI" id="CHEBI:43474"/>
        <dbReference type="ChEBI" id="CHEBI:58702"/>
        <dbReference type="ChEBI" id="CHEBI:456215"/>
        <dbReference type="EC" id="2.7.9.1"/>
    </reaction>
</comment>
<comment type="caution">
    <text evidence="3">The sequence shown here is derived from an EMBL/GenBank/DDBJ whole genome shotgun (WGS) entry which is preliminary data.</text>
</comment>
<dbReference type="Gene3D" id="3.20.20.60">
    <property type="entry name" value="Phosphoenolpyruvate-binding domains"/>
    <property type="match status" value="1"/>
</dbReference>
<gene>
    <name evidence="3" type="ORF">M9Y10_029270</name>
</gene>
<dbReference type="Gene3D" id="3.30.1490.20">
    <property type="entry name" value="ATP-grasp fold, A domain"/>
    <property type="match status" value="1"/>
</dbReference>
<dbReference type="InterPro" id="IPR010121">
    <property type="entry name" value="Pyruvate_phosphate_dikinase"/>
</dbReference>
<dbReference type="Pfam" id="PF02896">
    <property type="entry name" value="PEP-utilizers_C"/>
    <property type="match status" value="1"/>
</dbReference>
<proteinExistence type="inferred from homology"/>
<dbReference type="EC" id="2.7.9.1" evidence="1"/>
<reference evidence="3 4" key="1">
    <citation type="submission" date="2024-04" db="EMBL/GenBank/DDBJ databases">
        <title>Tritrichomonas musculus Genome.</title>
        <authorList>
            <person name="Alves-Ferreira E."/>
            <person name="Grigg M."/>
            <person name="Lorenzi H."/>
            <person name="Galac M."/>
        </authorList>
    </citation>
    <scope>NUCLEOTIDE SEQUENCE [LARGE SCALE GENOMIC DNA]</scope>
    <source>
        <strain evidence="3 4">EAF2021</strain>
    </source>
</reference>
<dbReference type="Gene3D" id="3.30.470.20">
    <property type="entry name" value="ATP-grasp fold, B domain"/>
    <property type="match status" value="1"/>
</dbReference>
<accession>A0ABR2KM43</accession>
<comment type="cofactor">
    <cofactor evidence="1">
        <name>Mg(2+)</name>
        <dbReference type="ChEBI" id="CHEBI:18420"/>
    </cofactor>
</comment>
<feature type="domain" description="PEP-utilising enzyme C-terminal" evidence="2">
    <location>
        <begin position="558"/>
        <end position="905"/>
    </location>
</feature>
<evidence type="ECO:0000259" key="2">
    <source>
        <dbReference type="Pfam" id="PF02896"/>
    </source>
</evidence>
<sequence length="912" mass="101263">MLIFINIKENRFYFIRYIFLLNTIYRFDDFPKLKEQLGSISAVSGLLGLKSATLGQISELNIQIPPGFILSTEAYKQFLDNKCLDIPDELWEDILQELRPLEEQSELKYASPRNPLLLTVRGDSPNYMVGMLDAVTNIGLNDLTARAMERNTNNRSFVWDCYRRLVQDYGVVVNKIPLSVFQEELEKFRASRNLHSFSSFSALDYIQLTKINKAIVVQKSGKPFPQDPFEQLRKIICAIFSSQSLSRVKLYKQKTNLKDENLTSIIIMPMIFGNRSITTSSTIIATRDLVSGSPDVIGESAIQATCRDLSYSQRDSLPLTQLSKENSALYNKVTTIGQTLEKFFKKPQIIDYVYEQGEVYVMQASNAQLTATGKFRVAKDMVESGLITKEESLCNFEPEDICQLLAPQLAAAPSAAFCKGNPSGNACVVGKVCLTNESVFELTKKGESAILFKKSISSTDFEALIASSAVVTCIGNNFSLAASLTRLFRKTAALGCQGLVIDIEAGEVKSGDVTIKVGDEVTVTGDGQVIVGPQELIQPESQSDEFANEVLKWADEVRKDKIRVFTIAANATDASKAVQVGSDGVGTLSIESFFDGDNKRLITDLIDSSNEDAVGAFENHLHDQLKEIFTNAGSKAIVTIRLFDQELTTYCESPLELAKEIGVLLAQKDRDGDDFASQEELDNKLQELENMKKMKRKNPSLGSRAIRLLIQRPDLLAAELKAILNASKEGRGSDDGSADDVYTRIVVPYVSDFREINFFAKKFEEISLETGEKAKIGVEIDTVRGCLCADKIAEVTDFITLSIPQLVDATFSIDINEAKRKMLPEYQEKKILLTKDLTDKVPKSVEELMKSCSNDAKQSKADGEIGLFSEEFNNPNVIKKYTDIGINSFICRPQAVPIARLCAAKNLIEKQT</sequence>
<dbReference type="EMBL" id="JAPFFF010000004">
    <property type="protein sequence ID" value="KAK8892048.1"/>
    <property type="molecule type" value="Genomic_DNA"/>
</dbReference>